<accession>A0ABR3X1D8</accession>
<dbReference type="InterPro" id="IPR000182">
    <property type="entry name" value="GNAT_dom"/>
</dbReference>
<evidence type="ECO:0000313" key="3">
    <source>
        <dbReference type="Proteomes" id="UP001586593"/>
    </source>
</evidence>
<evidence type="ECO:0000259" key="1">
    <source>
        <dbReference type="PROSITE" id="PS51186"/>
    </source>
</evidence>
<dbReference type="SUPFAM" id="SSF55729">
    <property type="entry name" value="Acyl-CoA N-acyltransferases (Nat)"/>
    <property type="match status" value="1"/>
</dbReference>
<dbReference type="Gene3D" id="3.40.630.30">
    <property type="match status" value="1"/>
</dbReference>
<dbReference type="PROSITE" id="PS51186">
    <property type="entry name" value="GNAT"/>
    <property type="match status" value="1"/>
</dbReference>
<proteinExistence type="predicted"/>
<keyword evidence="3" id="KW-1185">Reference proteome</keyword>
<dbReference type="PANTHER" id="PTHR43233:SF1">
    <property type="entry name" value="FAMILY N-ACETYLTRANSFERASE, PUTATIVE (AFU_ORTHOLOGUE AFUA_6G03350)-RELATED"/>
    <property type="match status" value="1"/>
</dbReference>
<dbReference type="EMBL" id="JAZHXJ010000191">
    <property type="protein sequence ID" value="KAL1869693.1"/>
    <property type="molecule type" value="Genomic_DNA"/>
</dbReference>
<comment type="caution">
    <text evidence="2">The sequence shown here is derived from an EMBL/GenBank/DDBJ whole genome shotgun (WGS) entry which is preliminary data.</text>
</comment>
<dbReference type="InterPro" id="IPR016181">
    <property type="entry name" value="Acyl_CoA_acyltransferase"/>
</dbReference>
<dbReference type="InterPro" id="IPR053144">
    <property type="entry name" value="Acetyltransferase_Butenolide"/>
</dbReference>
<dbReference type="CDD" id="cd04301">
    <property type="entry name" value="NAT_SF"/>
    <property type="match status" value="1"/>
</dbReference>
<dbReference type="PANTHER" id="PTHR43233">
    <property type="entry name" value="FAMILY N-ACETYLTRANSFERASE, PUTATIVE (AFU_ORTHOLOGUE AFUA_6G03350)-RELATED"/>
    <property type="match status" value="1"/>
</dbReference>
<name>A0ABR3X1D8_9PEZI</name>
<protein>
    <recommendedName>
        <fullName evidence="1">N-acetyltransferase domain-containing protein</fullName>
    </recommendedName>
</protein>
<organism evidence="2 3">
    <name type="scientific">Phialemonium thermophilum</name>
    <dbReference type="NCBI Taxonomy" id="223376"/>
    <lineage>
        <taxon>Eukaryota</taxon>
        <taxon>Fungi</taxon>
        <taxon>Dikarya</taxon>
        <taxon>Ascomycota</taxon>
        <taxon>Pezizomycotina</taxon>
        <taxon>Sordariomycetes</taxon>
        <taxon>Sordariomycetidae</taxon>
        <taxon>Cephalothecales</taxon>
        <taxon>Cephalothecaceae</taxon>
        <taxon>Phialemonium</taxon>
    </lineage>
</organism>
<gene>
    <name evidence="2" type="ORF">VTK73DRAFT_3030</name>
</gene>
<sequence>MVLPQEDLRTWHRQVDGTSYVCSTDPGIIQPDRLNAAFASDLLWWAKAMPEASLKKMVENSLCFGLYVEQSGPSGRGPSFEMVGFARVITDHVTFAYLTDVYVLPQHQSKGLGKWLIDCLKELTGSWPELRRLMLLTTEPSTVKLYERTLGAKDVRESSPKIVVMEKIGPTGKSS</sequence>
<evidence type="ECO:0000313" key="2">
    <source>
        <dbReference type="EMBL" id="KAL1869693.1"/>
    </source>
</evidence>
<reference evidence="2 3" key="1">
    <citation type="journal article" date="2024" name="Commun. Biol.">
        <title>Comparative genomic analysis of thermophilic fungi reveals convergent evolutionary adaptations and gene losses.</title>
        <authorList>
            <person name="Steindorff A.S."/>
            <person name="Aguilar-Pontes M.V."/>
            <person name="Robinson A.J."/>
            <person name="Andreopoulos B."/>
            <person name="LaButti K."/>
            <person name="Kuo A."/>
            <person name="Mondo S."/>
            <person name="Riley R."/>
            <person name="Otillar R."/>
            <person name="Haridas S."/>
            <person name="Lipzen A."/>
            <person name="Grimwood J."/>
            <person name="Schmutz J."/>
            <person name="Clum A."/>
            <person name="Reid I.D."/>
            <person name="Moisan M.C."/>
            <person name="Butler G."/>
            <person name="Nguyen T.T.M."/>
            <person name="Dewar K."/>
            <person name="Conant G."/>
            <person name="Drula E."/>
            <person name="Henrissat B."/>
            <person name="Hansel C."/>
            <person name="Singer S."/>
            <person name="Hutchinson M.I."/>
            <person name="de Vries R.P."/>
            <person name="Natvig D.O."/>
            <person name="Powell A.J."/>
            <person name="Tsang A."/>
            <person name="Grigoriev I.V."/>
        </authorList>
    </citation>
    <scope>NUCLEOTIDE SEQUENCE [LARGE SCALE GENOMIC DNA]</scope>
    <source>
        <strain evidence="2 3">ATCC 24622</strain>
    </source>
</reference>
<feature type="domain" description="N-acetyltransferase" evidence="1">
    <location>
        <begin position="24"/>
        <end position="170"/>
    </location>
</feature>
<dbReference type="Pfam" id="PF00583">
    <property type="entry name" value="Acetyltransf_1"/>
    <property type="match status" value="1"/>
</dbReference>
<dbReference type="Proteomes" id="UP001586593">
    <property type="component" value="Unassembled WGS sequence"/>
</dbReference>